<evidence type="ECO:0000256" key="1">
    <source>
        <dbReference type="ARBA" id="ARBA00004141"/>
    </source>
</evidence>
<dbReference type="Proteomes" id="UP001056384">
    <property type="component" value="Chromosome 12"/>
</dbReference>
<evidence type="ECO:0000256" key="7">
    <source>
        <dbReference type="SAM" id="Phobius"/>
    </source>
</evidence>
<feature type="transmembrane region" description="Helical" evidence="7">
    <location>
        <begin position="343"/>
        <end position="371"/>
    </location>
</feature>
<feature type="compositionally biased region" description="Polar residues" evidence="6">
    <location>
        <begin position="37"/>
        <end position="48"/>
    </location>
</feature>
<dbReference type="PIRSF" id="PIRSF006060">
    <property type="entry name" value="AA_transporter"/>
    <property type="match status" value="1"/>
</dbReference>
<dbReference type="PANTHER" id="PTHR45649">
    <property type="entry name" value="AMINO-ACID PERMEASE BAT1"/>
    <property type="match status" value="1"/>
</dbReference>
<evidence type="ECO:0000313" key="9">
    <source>
        <dbReference type="Proteomes" id="UP001056384"/>
    </source>
</evidence>
<dbReference type="GO" id="GO:0022857">
    <property type="term" value="F:transmembrane transporter activity"/>
    <property type="evidence" value="ECO:0007669"/>
    <property type="project" value="InterPro"/>
</dbReference>
<feature type="transmembrane region" description="Helical" evidence="7">
    <location>
        <begin position="502"/>
        <end position="521"/>
    </location>
</feature>
<dbReference type="OrthoDB" id="3257095at2759"/>
<dbReference type="Gene3D" id="1.20.1740.10">
    <property type="entry name" value="Amino acid/polyamine transporter I"/>
    <property type="match status" value="1"/>
</dbReference>
<evidence type="ECO:0000256" key="6">
    <source>
        <dbReference type="SAM" id="MobiDB-lite"/>
    </source>
</evidence>
<dbReference type="AlphaFoldDB" id="A0A9Q9B1G4"/>
<evidence type="ECO:0000256" key="5">
    <source>
        <dbReference type="ARBA" id="ARBA00023136"/>
    </source>
</evidence>
<organism evidence="8 9">
    <name type="scientific">Septoria linicola</name>
    <dbReference type="NCBI Taxonomy" id="215465"/>
    <lineage>
        <taxon>Eukaryota</taxon>
        <taxon>Fungi</taxon>
        <taxon>Dikarya</taxon>
        <taxon>Ascomycota</taxon>
        <taxon>Pezizomycotina</taxon>
        <taxon>Dothideomycetes</taxon>
        <taxon>Dothideomycetidae</taxon>
        <taxon>Mycosphaerellales</taxon>
        <taxon>Mycosphaerellaceae</taxon>
        <taxon>Septoria</taxon>
    </lineage>
</organism>
<keyword evidence="4 7" id="KW-1133">Transmembrane helix</keyword>
<dbReference type="EMBL" id="CP099429">
    <property type="protein sequence ID" value="USW59224.1"/>
    <property type="molecule type" value="Genomic_DNA"/>
</dbReference>
<feature type="transmembrane region" description="Helical" evidence="7">
    <location>
        <begin position="301"/>
        <end position="323"/>
    </location>
</feature>
<dbReference type="InterPro" id="IPR002293">
    <property type="entry name" value="AA/rel_permease1"/>
</dbReference>
<dbReference type="Pfam" id="PF13520">
    <property type="entry name" value="AA_permease_2"/>
    <property type="match status" value="1"/>
</dbReference>
<evidence type="ECO:0000256" key="2">
    <source>
        <dbReference type="ARBA" id="ARBA00022448"/>
    </source>
</evidence>
<proteinExistence type="predicted"/>
<feature type="transmembrane region" description="Helical" evidence="7">
    <location>
        <begin position="217"/>
        <end position="238"/>
    </location>
</feature>
<comment type="subcellular location">
    <subcellularLocation>
        <location evidence="1">Membrane</location>
        <topology evidence="1">Multi-pass membrane protein</topology>
    </subcellularLocation>
</comment>
<name>A0A9Q9B1G4_9PEZI</name>
<gene>
    <name evidence="8" type="ORF">Slin15195_G125430</name>
</gene>
<keyword evidence="3 7" id="KW-0812">Transmembrane</keyword>
<dbReference type="PANTHER" id="PTHR45649:SF4">
    <property type="entry name" value="TRANSPORTER, PUTATIVE (EUROFUNG)-RELATED"/>
    <property type="match status" value="1"/>
</dbReference>
<feature type="transmembrane region" description="Helical" evidence="7">
    <location>
        <begin position="67"/>
        <end position="88"/>
    </location>
</feature>
<dbReference type="GO" id="GO:0016020">
    <property type="term" value="C:membrane"/>
    <property type="evidence" value="ECO:0007669"/>
    <property type="project" value="UniProtKB-SubCell"/>
</dbReference>
<feature type="transmembrane region" description="Helical" evidence="7">
    <location>
        <begin position="471"/>
        <end position="490"/>
    </location>
</feature>
<accession>A0A9Q9B1G4</accession>
<feature type="region of interest" description="Disordered" evidence="6">
    <location>
        <begin position="26"/>
        <end position="48"/>
    </location>
</feature>
<keyword evidence="5 7" id="KW-0472">Membrane</keyword>
<keyword evidence="9" id="KW-1185">Reference proteome</keyword>
<evidence type="ECO:0000313" key="8">
    <source>
        <dbReference type="EMBL" id="USW59224.1"/>
    </source>
</evidence>
<feature type="transmembrane region" description="Helical" evidence="7">
    <location>
        <begin position="400"/>
        <end position="420"/>
    </location>
</feature>
<keyword evidence="2" id="KW-0813">Transport</keyword>
<sequence length="543" mass="59024">MTGTVIGASRPQFDVKSAVPGTVALDGDECSDGSRDGTLSGTKSTHADTANMQRMGKNQELVRHFKFLSIAAFTALATAAWELGLFLLTPGLINGGRSGLVYSTLWNFLGFAPIYLSMAEMASIAPIAGAQYHWTSEFAPEKYQRILSYLTGWTSTIAWQAGNAMGIFLVGSLVQTIILVNNENYTFPSWHGTLLAIGAMLIAYTVNVYGSKALPKWQIAVFVVHVAAYFGYLVPVWANAPKATHTKVWNTFENTGGWSSTGLAVLVGQLSGISQQCGIDTAAHMSEEVRDASYTIPRAMFAVYVINMLILFPGVLTVCYAMPDLEAALADSTTYPAIYVLRQSMSVTGITIILALICFLLTASNIVYLAAVSRDLYAFARDKGLPFSYHLSKVHPKKKIPLVATQVSCLFAALLSMIYIGSPVAFYAITSLLTVTLLQCYCLSIGCMLWRRLAYPETLPQARFSLGRAGPAINGFAVVYSLWAFFWSFWPQSYAPDAAGFNWASPIFAIVLVVAVVYFMLVGRKNYVGPVVHVRGRGGDSDQ</sequence>
<feature type="transmembrane region" description="Helical" evidence="7">
    <location>
        <begin position="157"/>
        <end position="180"/>
    </location>
</feature>
<protein>
    <submittedName>
        <fullName evidence="8">Amino acid/polyamine transporter I</fullName>
    </submittedName>
</protein>
<feature type="transmembrane region" description="Helical" evidence="7">
    <location>
        <begin position="426"/>
        <end position="450"/>
    </location>
</feature>
<evidence type="ECO:0000256" key="4">
    <source>
        <dbReference type="ARBA" id="ARBA00022989"/>
    </source>
</evidence>
<feature type="transmembrane region" description="Helical" evidence="7">
    <location>
        <begin position="192"/>
        <end position="211"/>
    </location>
</feature>
<reference evidence="8" key="1">
    <citation type="submission" date="2022-06" db="EMBL/GenBank/DDBJ databases">
        <title>Complete genome sequences of two strains of the flax pathogen Septoria linicola.</title>
        <authorList>
            <person name="Lapalu N."/>
            <person name="Simon A."/>
            <person name="Demenou B."/>
            <person name="Paumier D."/>
            <person name="Guillot M.-P."/>
            <person name="Gout L."/>
            <person name="Valade R."/>
        </authorList>
    </citation>
    <scope>NUCLEOTIDE SEQUENCE</scope>
    <source>
        <strain evidence="8">SE15195</strain>
    </source>
</reference>
<evidence type="ECO:0000256" key="3">
    <source>
        <dbReference type="ARBA" id="ARBA00022692"/>
    </source>
</evidence>